<protein>
    <submittedName>
        <fullName evidence="2">Uncharacterized protein</fullName>
    </submittedName>
</protein>
<dbReference type="AlphaFoldDB" id="A0A917DCI3"/>
<reference evidence="2" key="1">
    <citation type="journal article" date="2014" name="Int. J. Syst. Evol. Microbiol.">
        <title>Complete genome sequence of Corynebacterium casei LMG S-19264T (=DSM 44701T), isolated from a smear-ripened cheese.</title>
        <authorList>
            <consortium name="US DOE Joint Genome Institute (JGI-PGF)"/>
            <person name="Walter F."/>
            <person name="Albersmeier A."/>
            <person name="Kalinowski J."/>
            <person name="Ruckert C."/>
        </authorList>
    </citation>
    <scope>NUCLEOTIDE SEQUENCE</scope>
    <source>
        <strain evidence="2">CGMCC 1.15152</strain>
    </source>
</reference>
<reference evidence="2" key="2">
    <citation type="submission" date="2020-09" db="EMBL/GenBank/DDBJ databases">
        <authorList>
            <person name="Sun Q."/>
            <person name="Zhou Y."/>
        </authorList>
    </citation>
    <scope>NUCLEOTIDE SEQUENCE</scope>
    <source>
        <strain evidence="2">CGMCC 1.15152</strain>
    </source>
</reference>
<sequence>MEEMTETPETADLVGARKIRERATPLATLDEAFQRYRTPFANQQLIRRIVENTDASDLVGYGSYFRVNRRGGGPALEVHVGYTTGFRSEEDAIRRAGNVERWPSRRFHGAWGVTHPEDRVRTPTRTAPRRPARPSAPEKPEPVCMTCFMVLPATGICATCDE</sequence>
<comment type="caution">
    <text evidence="2">The sequence shown here is derived from an EMBL/GenBank/DDBJ whole genome shotgun (WGS) entry which is preliminary data.</text>
</comment>
<name>A0A917DCI3_9MICO</name>
<evidence type="ECO:0000256" key="1">
    <source>
        <dbReference type="SAM" id="MobiDB-lite"/>
    </source>
</evidence>
<organism evidence="2 3">
    <name type="scientific">Microbacterium faecale</name>
    <dbReference type="NCBI Taxonomy" id="1804630"/>
    <lineage>
        <taxon>Bacteria</taxon>
        <taxon>Bacillati</taxon>
        <taxon>Actinomycetota</taxon>
        <taxon>Actinomycetes</taxon>
        <taxon>Micrococcales</taxon>
        <taxon>Microbacteriaceae</taxon>
        <taxon>Microbacterium</taxon>
    </lineage>
</organism>
<dbReference type="EMBL" id="BMHO01000001">
    <property type="protein sequence ID" value="GGD26555.1"/>
    <property type="molecule type" value="Genomic_DNA"/>
</dbReference>
<evidence type="ECO:0000313" key="3">
    <source>
        <dbReference type="Proteomes" id="UP000633205"/>
    </source>
</evidence>
<gene>
    <name evidence="2" type="ORF">GCM10010915_03250</name>
</gene>
<dbReference type="Proteomes" id="UP000633205">
    <property type="component" value="Unassembled WGS sequence"/>
</dbReference>
<keyword evidence="3" id="KW-1185">Reference proteome</keyword>
<evidence type="ECO:0000313" key="2">
    <source>
        <dbReference type="EMBL" id="GGD26555.1"/>
    </source>
</evidence>
<proteinExistence type="predicted"/>
<feature type="region of interest" description="Disordered" evidence="1">
    <location>
        <begin position="115"/>
        <end position="138"/>
    </location>
</feature>
<accession>A0A917DCI3</accession>